<feature type="region of interest" description="Disordered" evidence="1">
    <location>
        <begin position="108"/>
        <end position="155"/>
    </location>
</feature>
<accession>A0A5E4N024</accession>
<protein>
    <submittedName>
        <fullName evidence="2">Uncharacterized protein</fullName>
    </submittedName>
</protein>
<feature type="region of interest" description="Disordered" evidence="1">
    <location>
        <begin position="258"/>
        <end position="286"/>
    </location>
</feature>
<feature type="compositionally biased region" description="Polar residues" evidence="1">
    <location>
        <begin position="212"/>
        <end position="239"/>
    </location>
</feature>
<evidence type="ECO:0000313" key="2">
    <source>
        <dbReference type="EMBL" id="VVC35935.1"/>
    </source>
</evidence>
<sequence length="887" mass="96664">MKQKKKKDEQSSLQSAAAADEHQQLCNGGEPRPKKSALKRTATGGSSKSAKSAKNKRHVQFNESLNVFFESDYVIVIRDDDCDFDEEDFDFWSQQPCSCGDESCFQPWLDNDDGRGQPPLDPYEEQPATLSPPDGYKDGCPRHVPPSLDSFNYDDDLTTRYNSDVVDRCSDTHVPMPFSNSIANSTSYFDDNNQKARPELSSPPRPSKDDQQQQQSLTNATSLQLSKPNTTVCDTNNSNTAQQPRCIVETITMTTVTERQIVQETRPVDGAGAEGGAKADDSKSSTNATSSIAAAAAPDDGYVMIKCGNNTVLYNNRNPNSAVRQLFPATKFVCPPTRIKETDDARLLNKYLITEESLRAFDSRTLNGGLASGGYKSDPHSDDDDDDTSNSLIRRTIERSTLRRNTTKKKPDNKEISLIEKIRRLTCDSDDDADDPTKKASALGTQEQAAAYAVLVQCDSVAPSTAAPAYKKLTDLFGGSGRYDQPLLPPSGQSTAGSDATGKPDALDLCDGHSAAASRAANRSAVAIGGKPFLSTLATACVTGNIHPTVGGMASSGGLSSQPSQCPQPDVVAGTQAPSTHNRQEELAAFVQQDSSRLEKIRKRYMPPTAATNVAEDEDDENDDYGFNRRPEVHGIRPGFSAQITIKNNQQPPSLRPRAYYGEPARQPAPPLEVQPDFVPRYPTGTTTAAIRARIQGDPRAPPPYPAASQRSIIRVTHGQQQQTIRVPYQAVGPVQVHLLTTAAAAATTNVTGHPPPQVQIRHPPANEYIVQHGHARIHHHGQQFVIARGTQTAAISTTRYYQLPPPPPPNHQQQQQLPQPQLPPQGFQSNDENPTASQFKQTSPTRGVAGSRHMQQQQQQEFVDHNLQPSVSQTPKNPVLFYGMNV</sequence>
<evidence type="ECO:0000256" key="1">
    <source>
        <dbReference type="SAM" id="MobiDB-lite"/>
    </source>
</evidence>
<feature type="region of interest" description="Disordered" evidence="1">
    <location>
        <begin position="1"/>
        <end position="56"/>
    </location>
</feature>
<feature type="region of interest" description="Disordered" evidence="1">
    <location>
        <begin position="633"/>
        <end position="660"/>
    </location>
</feature>
<feature type="compositionally biased region" description="Basic and acidic residues" evidence="1">
    <location>
        <begin position="1"/>
        <end position="10"/>
    </location>
</feature>
<feature type="region of interest" description="Disordered" evidence="1">
    <location>
        <begin position="800"/>
        <end position="878"/>
    </location>
</feature>
<feature type="region of interest" description="Disordered" evidence="1">
    <location>
        <begin position="481"/>
        <end position="505"/>
    </location>
</feature>
<feature type="region of interest" description="Disordered" evidence="1">
    <location>
        <begin position="183"/>
        <end position="239"/>
    </location>
</feature>
<proteinExistence type="predicted"/>
<dbReference type="Proteomes" id="UP000325440">
    <property type="component" value="Unassembled WGS sequence"/>
</dbReference>
<name>A0A5E4N024_9HEMI</name>
<reference evidence="2 3" key="1">
    <citation type="submission" date="2019-08" db="EMBL/GenBank/DDBJ databases">
        <authorList>
            <person name="Alioto T."/>
            <person name="Alioto T."/>
            <person name="Gomez Garrido J."/>
        </authorList>
    </citation>
    <scope>NUCLEOTIDE SEQUENCE [LARGE SCALE GENOMIC DNA]</scope>
</reference>
<feature type="compositionally biased region" description="Polar residues" evidence="1">
    <location>
        <begin position="557"/>
        <end position="567"/>
    </location>
</feature>
<dbReference type="EMBL" id="CABPRJ010001429">
    <property type="protein sequence ID" value="VVC35935.1"/>
    <property type="molecule type" value="Genomic_DNA"/>
</dbReference>
<evidence type="ECO:0000313" key="3">
    <source>
        <dbReference type="Proteomes" id="UP000325440"/>
    </source>
</evidence>
<keyword evidence="3" id="KW-1185">Reference proteome</keyword>
<dbReference type="AlphaFoldDB" id="A0A5E4N024"/>
<gene>
    <name evidence="2" type="ORF">CINCED_3A000652</name>
</gene>
<feature type="compositionally biased region" description="Polar residues" evidence="1">
    <location>
        <begin position="854"/>
        <end position="877"/>
    </location>
</feature>
<feature type="region of interest" description="Disordered" evidence="1">
    <location>
        <begin position="554"/>
        <end position="576"/>
    </location>
</feature>
<feature type="compositionally biased region" description="Low complexity" evidence="1">
    <location>
        <begin position="41"/>
        <end position="50"/>
    </location>
</feature>
<feature type="compositionally biased region" description="Polar residues" evidence="1">
    <location>
        <begin position="827"/>
        <end position="846"/>
    </location>
</feature>
<organism evidence="2 3">
    <name type="scientific">Cinara cedri</name>
    <dbReference type="NCBI Taxonomy" id="506608"/>
    <lineage>
        <taxon>Eukaryota</taxon>
        <taxon>Metazoa</taxon>
        <taxon>Ecdysozoa</taxon>
        <taxon>Arthropoda</taxon>
        <taxon>Hexapoda</taxon>
        <taxon>Insecta</taxon>
        <taxon>Pterygota</taxon>
        <taxon>Neoptera</taxon>
        <taxon>Paraneoptera</taxon>
        <taxon>Hemiptera</taxon>
        <taxon>Sternorrhyncha</taxon>
        <taxon>Aphidomorpha</taxon>
        <taxon>Aphidoidea</taxon>
        <taxon>Aphididae</taxon>
        <taxon>Lachninae</taxon>
        <taxon>Cinara</taxon>
    </lineage>
</organism>
<feature type="compositionally biased region" description="Polar residues" evidence="1">
    <location>
        <begin position="642"/>
        <end position="653"/>
    </location>
</feature>
<dbReference type="OrthoDB" id="8197931at2759"/>
<feature type="region of interest" description="Disordered" evidence="1">
    <location>
        <begin position="372"/>
        <end position="415"/>
    </location>
</feature>